<evidence type="ECO:0000256" key="1">
    <source>
        <dbReference type="SAM" id="MobiDB-lite"/>
    </source>
</evidence>
<sequence>MTDLPPSYDTIRQSRAPGSVDLPTYNATWASASQSPTHRSPSSSGSPARTRTASSSNRPNTLPRPRPRDDRPDAPDASAPITYPVGKARTQPLVFVSEVRGHLALLRAFAALRAQIDAYDPSTEFAPPFMPDDQDRRWAWFVGLAVERFAVWCETLTDQDAERAAEDFLPPLDVLMVWHTYMLNPGWYAEDRIRDPVLSHLTQVGPIFSSALSFQLEHILASEPTAARTHSWVARTTRALDPLEDAHLHPTKEIRCPKCGGVIEVAYMDTTRTGYLQQNFFTRCTAPSCRGVPRITKAVLGARKLAEDLARQKYLAGTLRTPAEAADRARGKQVRKLVLAHPRFARPPPPRTGWTAEEEAAEAWVVSILEKNDYELERMRSAMAAQIAGKGGNLIRRILSAYTNGERVSIDLVGAVIRQGAFIKKMQELRWTHPDFFESDPDRAHLVLRHAIARYHGFLDLLAASPKSVFVPTLDIDLVWHTHQLMGPEYNADCMDHVGRYIDHDDKVEEDALANVFDATCRAWKDRFNVPYTHCSCPHPGSSASSDSNATKPAPKPKPKSKLSLLRSALHASKPPRTETKTLSAPHLDLDLDLPFGADPGATHPSDHNAVFLFHRKNAGLEARARRLERVWKLNAAKEGEHGHDPAFLVPVPEYWTYPLDVVCAATPGGVVNNPGGGCGECVGGGGACAVEERTSTAGALCWGGSCQAGRYGRVQ</sequence>
<dbReference type="InterPro" id="IPR009836">
    <property type="entry name" value="GRDP-like"/>
</dbReference>
<dbReference type="AlphaFoldDB" id="A0A9P3PE58"/>
<feature type="compositionally biased region" description="Low complexity" evidence="1">
    <location>
        <begin position="31"/>
        <end position="56"/>
    </location>
</feature>
<dbReference type="PANTHER" id="PTHR34365:SF7">
    <property type="entry name" value="GLYCINE-RICH DOMAIN-CONTAINING PROTEIN 1"/>
    <property type="match status" value="1"/>
</dbReference>
<accession>A0A9P3PE58</accession>
<keyword evidence="3" id="KW-1185">Reference proteome</keyword>
<dbReference type="Gene3D" id="2.20.25.10">
    <property type="match status" value="1"/>
</dbReference>
<reference evidence="2" key="1">
    <citation type="submission" date="2022-07" db="EMBL/GenBank/DDBJ databases">
        <title>The genome of Lyophyllum shimeji provides insight into the initial evolution of ectomycorrhizal fungal genome.</title>
        <authorList>
            <person name="Kobayashi Y."/>
            <person name="Shibata T."/>
            <person name="Hirakawa H."/>
            <person name="Shigenobu S."/>
            <person name="Nishiyama T."/>
            <person name="Yamada A."/>
            <person name="Hasebe M."/>
            <person name="Kawaguchi M."/>
        </authorList>
    </citation>
    <scope>NUCLEOTIDE SEQUENCE</scope>
    <source>
        <strain evidence="2">AT787</strain>
    </source>
</reference>
<evidence type="ECO:0000313" key="2">
    <source>
        <dbReference type="EMBL" id="GLB34355.1"/>
    </source>
</evidence>
<name>A0A9P3PE58_LYOSH</name>
<comment type="caution">
    <text evidence="2">The sequence shown here is derived from an EMBL/GenBank/DDBJ whole genome shotgun (WGS) entry which is preliminary data.</text>
</comment>
<organism evidence="2 3">
    <name type="scientific">Lyophyllum shimeji</name>
    <name type="common">Hon-shimeji</name>
    <name type="synonym">Tricholoma shimeji</name>
    <dbReference type="NCBI Taxonomy" id="47721"/>
    <lineage>
        <taxon>Eukaryota</taxon>
        <taxon>Fungi</taxon>
        <taxon>Dikarya</taxon>
        <taxon>Basidiomycota</taxon>
        <taxon>Agaricomycotina</taxon>
        <taxon>Agaricomycetes</taxon>
        <taxon>Agaricomycetidae</taxon>
        <taxon>Agaricales</taxon>
        <taxon>Tricholomatineae</taxon>
        <taxon>Lyophyllaceae</taxon>
        <taxon>Lyophyllum</taxon>
    </lineage>
</organism>
<dbReference type="EMBL" id="BRPK01000001">
    <property type="protein sequence ID" value="GLB34355.1"/>
    <property type="molecule type" value="Genomic_DNA"/>
</dbReference>
<dbReference type="Proteomes" id="UP001063166">
    <property type="component" value="Unassembled WGS sequence"/>
</dbReference>
<dbReference type="Pfam" id="PF07173">
    <property type="entry name" value="GRDP-like"/>
    <property type="match status" value="1"/>
</dbReference>
<proteinExistence type="predicted"/>
<evidence type="ECO:0000313" key="3">
    <source>
        <dbReference type="Proteomes" id="UP001063166"/>
    </source>
</evidence>
<gene>
    <name evidence="2" type="ORF">LshimejAT787_0112390</name>
</gene>
<feature type="region of interest" description="Disordered" evidence="1">
    <location>
        <begin position="539"/>
        <end position="563"/>
    </location>
</feature>
<protein>
    <submittedName>
        <fullName evidence="2">Glycine-rich domain-containing protein-like</fullName>
    </submittedName>
</protein>
<feature type="region of interest" description="Disordered" evidence="1">
    <location>
        <begin position="1"/>
        <end position="83"/>
    </location>
</feature>
<dbReference type="PANTHER" id="PTHR34365">
    <property type="entry name" value="ENOLASE (DUF1399)"/>
    <property type="match status" value="1"/>
</dbReference>
<dbReference type="OrthoDB" id="2684236at2759"/>